<dbReference type="Proteomes" id="UP001359559">
    <property type="component" value="Unassembled WGS sequence"/>
</dbReference>
<evidence type="ECO:0000313" key="3">
    <source>
        <dbReference type="Proteomes" id="UP001359559"/>
    </source>
</evidence>
<sequence>MAQRRRHELHGKDTETALAVAFDGGDSVDSGNCVPGEAFVLSVVDANKAVQDLWRQGRYNMQESSKGPCARNSNFEVASTGSQAGLMQDMVHRAPDLATPVMDPVPERVSHPSRANPGAAGSPSRFALSGHQGNPMNLPSVSVSGTSYIASSPSPAASGGSSVFRDARQPSPWK</sequence>
<comment type="caution">
    <text evidence="2">The sequence shown here is derived from an EMBL/GenBank/DDBJ whole genome shotgun (WGS) entry which is preliminary data.</text>
</comment>
<dbReference type="AlphaFoldDB" id="A0AAN9Q0G1"/>
<name>A0AAN9Q0G1_CLITE</name>
<feature type="compositionally biased region" description="Polar residues" evidence="1">
    <location>
        <begin position="131"/>
        <end position="149"/>
    </location>
</feature>
<accession>A0AAN9Q0G1</accession>
<dbReference type="GO" id="GO:0009507">
    <property type="term" value="C:chloroplast"/>
    <property type="evidence" value="ECO:0007669"/>
    <property type="project" value="TreeGrafter"/>
</dbReference>
<evidence type="ECO:0000256" key="1">
    <source>
        <dbReference type="SAM" id="MobiDB-lite"/>
    </source>
</evidence>
<proteinExistence type="predicted"/>
<keyword evidence="3" id="KW-1185">Reference proteome</keyword>
<feature type="region of interest" description="Disordered" evidence="1">
    <location>
        <begin position="62"/>
        <end position="174"/>
    </location>
</feature>
<organism evidence="2 3">
    <name type="scientific">Clitoria ternatea</name>
    <name type="common">Butterfly pea</name>
    <dbReference type="NCBI Taxonomy" id="43366"/>
    <lineage>
        <taxon>Eukaryota</taxon>
        <taxon>Viridiplantae</taxon>
        <taxon>Streptophyta</taxon>
        <taxon>Embryophyta</taxon>
        <taxon>Tracheophyta</taxon>
        <taxon>Spermatophyta</taxon>
        <taxon>Magnoliopsida</taxon>
        <taxon>eudicotyledons</taxon>
        <taxon>Gunneridae</taxon>
        <taxon>Pentapetalae</taxon>
        <taxon>rosids</taxon>
        <taxon>fabids</taxon>
        <taxon>Fabales</taxon>
        <taxon>Fabaceae</taxon>
        <taxon>Papilionoideae</taxon>
        <taxon>50 kb inversion clade</taxon>
        <taxon>NPAAA clade</taxon>
        <taxon>indigoferoid/millettioid clade</taxon>
        <taxon>Phaseoleae</taxon>
        <taxon>Clitoria</taxon>
    </lineage>
</organism>
<reference evidence="2 3" key="1">
    <citation type="submission" date="2024-01" db="EMBL/GenBank/DDBJ databases">
        <title>The genomes of 5 underutilized Papilionoideae crops provide insights into root nodulation and disease resistance.</title>
        <authorList>
            <person name="Yuan L."/>
        </authorList>
    </citation>
    <scope>NUCLEOTIDE SEQUENCE [LARGE SCALE GENOMIC DNA]</scope>
    <source>
        <strain evidence="2">LY-2023</strain>
        <tissue evidence="2">Leaf</tissue>
    </source>
</reference>
<dbReference type="EMBL" id="JAYKXN010000001">
    <property type="protein sequence ID" value="KAK7317222.1"/>
    <property type="molecule type" value="Genomic_DNA"/>
</dbReference>
<gene>
    <name evidence="2" type="ORF">RJT34_01264</name>
</gene>
<protein>
    <submittedName>
        <fullName evidence="2">Uncharacterized protein</fullName>
    </submittedName>
</protein>
<feature type="compositionally biased region" description="Low complexity" evidence="1">
    <location>
        <begin position="150"/>
        <end position="162"/>
    </location>
</feature>
<evidence type="ECO:0000313" key="2">
    <source>
        <dbReference type="EMBL" id="KAK7317222.1"/>
    </source>
</evidence>
<feature type="compositionally biased region" description="Polar residues" evidence="1">
    <location>
        <begin position="62"/>
        <end position="85"/>
    </location>
</feature>
<dbReference type="PANTHER" id="PTHR36764:SF1">
    <property type="entry name" value="TRNA (ILE)-LYSIDINE SYNTHASE"/>
    <property type="match status" value="1"/>
</dbReference>
<dbReference type="PANTHER" id="PTHR36764">
    <property type="entry name" value="TRNA (ILE)-LYSIDINE SYNTHASE"/>
    <property type="match status" value="1"/>
</dbReference>